<evidence type="ECO:0000313" key="5">
    <source>
        <dbReference type="Proteomes" id="UP000594220"/>
    </source>
</evidence>
<dbReference type="PANTHER" id="PTHR13177">
    <property type="entry name" value="DEATH-ASSOCIATED PROTEIN 1"/>
    <property type="match status" value="1"/>
</dbReference>
<dbReference type="GO" id="GO:0010507">
    <property type="term" value="P:negative regulation of autophagy"/>
    <property type="evidence" value="ECO:0007669"/>
    <property type="project" value="TreeGrafter"/>
</dbReference>
<dbReference type="GO" id="GO:0034198">
    <property type="term" value="P:cellular response to amino acid starvation"/>
    <property type="evidence" value="ECO:0007669"/>
    <property type="project" value="TreeGrafter"/>
</dbReference>
<organism evidence="4 5">
    <name type="scientific">Crocodylus porosus</name>
    <name type="common">Saltwater crocodile</name>
    <name type="synonym">Estuarine crocodile</name>
    <dbReference type="NCBI Taxonomy" id="8502"/>
    <lineage>
        <taxon>Eukaryota</taxon>
        <taxon>Metazoa</taxon>
        <taxon>Chordata</taxon>
        <taxon>Craniata</taxon>
        <taxon>Vertebrata</taxon>
        <taxon>Euteleostomi</taxon>
        <taxon>Archelosauria</taxon>
        <taxon>Archosauria</taxon>
        <taxon>Crocodylia</taxon>
        <taxon>Longirostres</taxon>
        <taxon>Crocodylidae</taxon>
        <taxon>Crocodylus</taxon>
    </lineage>
</organism>
<evidence type="ECO:0000256" key="3">
    <source>
        <dbReference type="SAM" id="MobiDB-lite"/>
    </source>
</evidence>
<dbReference type="GO" id="GO:0097190">
    <property type="term" value="P:apoptotic signaling pathway"/>
    <property type="evidence" value="ECO:0007669"/>
    <property type="project" value="TreeGrafter"/>
</dbReference>
<dbReference type="GO" id="GO:0070513">
    <property type="term" value="F:death domain binding"/>
    <property type="evidence" value="ECO:0007669"/>
    <property type="project" value="TreeGrafter"/>
</dbReference>
<comment type="similarity">
    <text evidence="2">Belongs to the DAP-DAPL1 family.</text>
</comment>
<sequence length="89" mass="9925">MSSPPKEKAETRAGHPPAVKAGGMRIVQKHPHTSDSKEDKDKDDQDWETTRTIEPNTHDGTGALSFRKPFKLSQHFTQVVNNLCAVCKQ</sequence>
<feature type="region of interest" description="Disordered" evidence="3">
    <location>
        <begin position="1"/>
        <end position="64"/>
    </location>
</feature>
<dbReference type="PANTHER" id="PTHR13177:SF3">
    <property type="entry name" value="DEATH-ASSOCIATED PROTEIN 1"/>
    <property type="match status" value="1"/>
</dbReference>
<feature type="compositionally biased region" description="Basic and acidic residues" evidence="3">
    <location>
        <begin position="32"/>
        <end position="51"/>
    </location>
</feature>
<reference evidence="4" key="1">
    <citation type="submission" date="2025-08" db="UniProtKB">
        <authorList>
            <consortium name="Ensembl"/>
        </authorList>
    </citation>
    <scope>IDENTIFICATION</scope>
</reference>
<reference evidence="4" key="2">
    <citation type="submission" date="2025-09" db="UniProtKB">
        <authorList>
            <consortium name="Ensembl"/>
        </authorList>
    </citation>
    <scope>IDENTIFICATION</scope>
</reference>
<keyword evidence="1" id="KW-0810">Translation regulation</keyword>
<dbReference type="InterPro" id="IPR024130">
    <property type="entry name" value="DAP1/DAPL1"/>
</dbReference>
<protein>
    <recommendedName>
        <fullName evidence="6">Death associated protein</fullName>
    </recommendedName>
</protein>
<dbReference type="Pfam" id="PF15228">
    <property type="entry name" value="DAP"/>
    <property type="match status" value="1"/>
</dbReference>
<evidence type="ECO:0000256" key="1">
    <source>
        <dbReference type="ARBA" id="ARBA00022845"/>
    </source>
</evidence>
<dbReference type="Ensembl" id="ENSCPRT00005025077.1">
    <property type="protein sequence ID" value="ENSCPRP00005021464.1"/>
    <property type="gene ID" value="ENSCPRG00005014921.1"/>
</dbReference>
<dbReference type="Proteomes" id="UP000594220">
    <property type="component" value="Unplaced"/>
</dbReference>
<keyword evidence="5" id="KW-1185">Reference proteome</keyword>
<dbReference type="GO" id="GO:0006417">
    <property type="term" value="P:regulation of translation"/>
    <property type="evidence" value="ECO:0007669"/>
    <property type="project" value="UniProtKB-KW"/>
</dbReference>
<proteinExistence type="inferred from homology"/>
<accession>A0A7M4F9C1</accession>
<evidence type="ECO:0000256" key="2">
    <source>
        <dbReference type="ARBA" id="ARBA00038025"/>
    </source>
</evidence>
<dbReference type="GeneTree" id="ENSGT01090000260283"/>
<name>A0A7M4F9C1_CROPO</name>
<evidence type="ECO:0000313" key="4">
    <source>
        <dbReference type="Ensembl" id="ENSCPRP00005021464.1"/>
    </source>
</evidence>
<feature type="compositionally biased region" description="Basic and acidic residues" evidence="3">
    <location>
        <begin position="1"/>
        <end position="13"/>
    </location>
</feature>
<evidence type="ECO:0008006" key="6">
    <source>
        <dbReference type="Google" id="ProtNLM"/>
    </source>
</evidence>
<dbReference type="AlphaFoldDB" id="A0A7M4F9C1"/>